<organism evidence="1 2">
    <name type="scientific">Naganishia cerealis</name>
    <dbReference type="NCBI Taxonomy" id="610337"/>
    <lineage>
        <taxon>Eukaryota</taxon>
        <taxon>Fungi</taxon>
        <taxon>Dikarya</taxon>
        <taxon>Basidiomycota</taxon>
        <taxon>Agaricomycotina</taxon>
        <taxon>Tremellomycetes</taxon>
        <taxon>Filobasidiales</taxon>
        <taxon>Filobasidiaceae</taxon>
        <taxon>Naganishia</taxon>
    </lineage>
</organism>
<dbReference type="EMBL" id="JASBWR010000015">
    <property type="protein sequence ID" value="KAJ9109911.1"/>
    <property type="molecule type" value="Genomic_DNA"/>
</dbReference>
<protein>
    <submittedName>
        <fullName evidence="1">Uncharacterized protein</fullName>
    </submittedName>
</protein>
<comment type="caution">
    <text evidence="1">The sequence shown here is derived from an EMBL/GenBank/DDBJ whole genome shotgun (WGS) entry which is preliminary data.</text>
</comment>
<accession>A0ACC2WER6</accession>
<sequence length="117" mass="12937">MTGDEVGRVQAHFDNLYDEFSSRLAEHVRSQTSVEPNTSPPSSVRLVVLELSRKEDGDKDLEDASLHSNDRNHAQHDMGGVPKLEPPHKFKECNETDNGAKVSDGSHDSSELVRVSV</sequence>
<evidence type="ECO:0000313" key="2">
    <source>
        <dbReference type="Proteomes" id="UP001241377"/>
    </source>
</evidence>
<gene>
    <name evidence="1" type="ORF">QFC19_001891</name>
</gene>
<evidence type="ECO:0000313" key="1">
    <source>
        <dbReference type="EMBL" id="KAJ9109911.1"/>
    </source>
</evidence>
<name>A0ACC2WER6_9TREE</name>
<reference evidence="1" key="1">
    <citation type="submission" date="2023-04" db="EMBL/GenBank/DDBJ databases">
        <title>Draft Genome sequencing of Naganishia species isolated from polar environments using Oxford Nanopore Technology.</title>
        <authorList>
            <person name="Leo P."/>
            <person name="Venkateswaran K."/>
        </authorList>
    </citation>
    <scope>NUCLEOTIDE SEQUENCE</scope>
    <source>
        <strain evidence="1">MNA-CCFEE 5261</strain>
    </source>
</reference>
<keyword evidence="2" id="KW-1185">Reference proteome</keyword>
<proteinExistence type="predicted"/>
<dbReference type="Proteomes" id="UP001241377">
    <property type="component" value="Unassembled WGS sequence"/>
</dbReference>